<dbReference type="GO" id="GO:0004668">
    <property type="term" value="F:protein-arginine deiminase activity"/>
    <property type="evidence" value="ECO:0007669"/>
    <property type="project" value="InterPro"/>
</dbReference>
<evidence type="ECO:0000313" key="3">
    <source>
        <dbReference type="EMBL" id="KAA5228277.1"/>
    </source>
</evidence>
<dbReference type="EC" id="3.5.3.12" evidence="2"/>
<dbReference type="Gene3D" id="3.75.10.10">
    <property type="entry name" value="L-arginine/glycine Amidinotransferase, Chain A"/>
    <property type="match status" value="1"/>
</dbReference>
<dbReference type="RefSeq" id="WP_007753387.1">
    <property type="nucleotide sequence ID" value="NZ_CABIXA010000029.1"/>
</dbReference>
<accession>A0A174KBP3</accession>
<dbReference type="Proteomes" id="UP000095517">
    <property type="component" value="Unassembled WGS sequence"/>
</dbReference>
<dbReference type="PANTHER" id="PTHR31377">
    <property type="entry name" value="AGMATINE DEIMINASE-RELATED"/>
    <property type="match status" value="1"/>
</dbReference>
<evidence type="ECO:0000313" key="6">
    <source>
        <dbReference type="Proteomes" id="UP000421791"/>
    </source>
</evidence>
<dbReference type="GO" id="GO:0047632">
    <property type="term" value="F:agmatine deiminase activity"/>
    <property type="evidence" value="ECO:0007669"/>
    <property type="project" value="UniProtKB-EC"/>
</dbReference>
<gene>
    <name evidence="2" type="primary">aguA</name>
    <name evidence="2" type="ORF">ERS852397_03482</name>
    <name evidence="4" type="ORF">F2Z09_15925</name>
    <name evidence="3" type="ORF">F2Z22_17585</name>
</gene>
<evidence type="ECO:0000313" key="5">
    <source>
        <dbReference type="Proteomes" id="UP000095517"/>
    </source>
</evidence>
<dbReference type="EMBL" id="VWAG01000035">
    <property type="protein sequence ID" value="KAA5254420.1"/>
    <property type="molecule type" value="Genomic_DNA"/>
</dbReference>
<evidence type="ECO:0000256" key="1">
    <source>
        <dbReference type="ARBA" id="ARBA00022801"/>
    </source>
</evidence>
<protein>
    <submittedName>
        <fullName evidence="3">Agmatine deiminase family protein</fullName>
    </submittedName>
    <submittedName>
        <fullName evidence="2">Peptidylarginine deiminase and related enzymes</fullName>
        <ecNumber evidence="2">3.5.3.12</ecNumber>
    </submittedName>
</protein>
<dbReference type="GeneID" id="92988399"/>
<dbReference type="Pfam" id="PF04371">
    <property type="entry name" value="PAD_porph"/>
    <property type="match status" value="1"/>
</dbReference>
<dbReference type="SUPFAM" id="SSF55909">
    <property type="entry name" value="Pentein"/>
    <property type="match status" value="1"/>
</dbReference>
<proteinExistence type="predicted"/>
<evidence type="ECO:0000313" key="2">
    <source>
        <dbReference type="EMBL" id="CUP09362.1"/>
    </source>
</evidence>
<dbReference type="GO" id="GO:0009446">
    <property type="term" value="P:putrescine biosynthetic process"/>
    <property type="evidence" value="ECO:0007669"/>
    <property type="project" value="InterPro"/>
</dbReference>
<dbReference type="Proteomes" id="UP000440198">
    <property type="component" value="Unassembled WGS sequence"/>
</dbReference>
<dbReference type="STRING" id="338188.ERS852397_03482"/>
<sequence length="371" mass="41605">MGIMVGLPSPSGSEKDLQLNFGKNMTVQVEMRAPYLPAEWHTQSGIQLTWPHAGTDWAYMLEEVQQCFINIAQEIAKRELLLIVTPEPEKVKQQITATVNMNNVRFLQCATNDTWARDHGAITMIDTGTPSLLDFAFNGWGLKYASELDNQITRQAVETGALNGQYVNRLDFILEGGSIESDGMGTLLTTSECLLSSNRNERLNQVEIEDYLKSVFHLQQVLWLDHGYLAGDDTDSHIDTLARFCSTDTIAYVKCEDKEDEHYGALHAMEEQLKTFRTLAGAPYRLLALPMADKIEEDGERLPATYANFLILNDAILYPTYNQPQNDKKAGEVLQQAFPGRQIVGIDCRALIKQHGSLHCVTMQYPTGVIK</sequence>
<dbReference type="EMBL" id="VWAK01000038">
    <property type="protein sequence ID" value="KAA5228277.1"/>
    <property type="molecule type" value="Genomic_DNA"/>
</dbReference>
<evidence type="ECO:0000313" key="4">
    <source>
        <dbReference type="EMBL" id="KAA5254420.1"/>
    </source>
</evidence>
<dbReference type="EMBL" id="CYZH01000029">
    <property type="protein sequence ID" value="CUP09362.1"/>
    <property type="molecule type" value="Genomic_DNA"/>
</dbReference>
<evidence type="ECO:0000313" key="7">
    <source>
        <dbReference type="Proteomes" id="UP000440198"/>
    </source>
</evidence>
<dbReference type="Proteomes" id="UP000421791">
    <property type="component" value="Unassembled WGS sequence"/>
</dbReference>
<reference evidence="2 5" key="1">
    <citation type="submission" date="2015-09" db="EMBL/GenBank/DDBJ databases">
        <authorList>
            <consortium name="Pathogen Informatics"/>
        </authorList>
    </citation>
    <scope>NUCLEOTIDE SEQUENCE [LARGE SCALE GENOMIC DNA]</scope>
    <source>
        <strain evidence="2 5">2789STDY5608840</strain>
    </source>
</reference>
<dbReference type="AlphaFoldDB" id="A0A174KBP3"/>
<name>A0A174KBP3_9BACE</name>
<reference evidence="6 7" key="2">
    <citation type="journal article" date="2019" name="Nat. Med.">
        <title>A library of human gut bacterial isolates paired with longitudinal multiomics data enables mechanistic microbiome research.</title>
        <authorList>
            <person name="Poyet M."/>
            <person name="Groussin M."/>
            <person name="Gibbons S.M."/>
            <person name="Avila-Pacheco J."/>
            <person name="Jiang X."/>
            <person name="Kearney S.M."/>
            <person name="Perrotta A.R."/>
            <person name="Berdy B."/>
            <person name="Zhao S."/>
            <person name="Lieberman T.D."/>
            <person name="Swanson P.K."/>
            <person name="Smith M."/>
            <person name="Roesemann S."/>
            <person name="Alexander J.E."/>
            <person name="Rich S.A."/>
            <person name="Livny J."/>
            <person name="Vlamakis H."/>
            <person name="Clish C."/>
            <person name="Bullock K."/>
            <person name="Deik A."/>
            <person name="Scott J."/>
            <person name="Pierce K.A."/>
            <person name="Xavier R.J."/>
            <person name="Alm E.J."/>
        </authorList>
    </citation>
    <scope>NUCLEOTIDE SEQUENCE [LARGE SCALE GENOMIC DNA]</scope>
    <source>
        <strain evidence="4 7">BIOML-A2</strain>
        <strain evidence="3 6">BIOML-A6</strain>
    </source>
</reference>
<keyword evidence="1 2" id="KW-0378">Hydrolase</keyword>
<organism evidence="2 5">
    <name type="scientific">Bacteroides finegoldii</name>
    <dbReference type="NCBI Taxonomy" id="338188"/>
    <lineage>
        <taxon>Bacteria</taxon>
        <taxon>Pseudomonadati</taxon>
        <taxon>Bacteroidota</taxon>
        <taxon>Bacteroidia</taxon>
        <taxon>Bacteroidales</taxon>
        <taxon>Bacteroidaceae</taxon>
        <taxon>Bacteroides</taxon>
    </lineage>
</organism>
<keyword evidence="7" id="KW-1185">Reference proteome</keyword>
<dbReference type="InterPro" id="IPR007466">
    <property type="entry name" value="Peptidyl-Arg-deiminase_porph"/>
</dbReference>
<dbReference type="PANTHER" id="PTHR31377:SF0">
    <property type="entry name" value="AGMATINE DEIMINASE-RELATED"/>
    <property type="match status" value="1"/>
</dbReference>